<evidence type="ECO:0000256" key="1">
    <source>
        <dbReference type="ARBA" id="ARBA00004479"/>
    </source>
</evidence>
<dbReference type="GO" id="GO:0033691">
    <property type="term" value="F:sialic acid binding"/>
    <property type="evidence" value="ECO:0007669"/>
    <property type="project" value="TreeGrafter"/>
</dbReference>
<dbReference type="SMART" id="SM00409">
    <property type="entry name" value="IG"/>
    <property type="match status" value="3"/>
</dbReference>
<dbReference type="PROSITE" id="PS50835">
    <property type="entry name" value="IG_LIKE"/>
    <property type="match status" value="2"/>
</dbReference>
<organism evidence="13 14">
    <name type="scientific">Phyllostomus discolor</name>
    <name type="common">pale spear-nosed bat</name>
    <dbReference type="NCBI Taxonomy" id="89673"/>
    <lineage>
        <taxon>Eukaryota</taxon>
        <taxon>Metazoa</taxon>
        <taxon>Chordata</taxon>
        <taxon>Craniata</taxon>
        <taxon>Vertebrata</taxon>
        <taxon>Euteleostomi</taxon>
        <taxon>Mammalia</taxon>
        <taxon>Eutheria</taxon>
        <taxon>Laurasiatheria</taxon>
        <taxon>Chiroptera</taxon>
        <taxon>Yangochiroptera</taxon>
        <taxon>Phyllostomidae</taxon>
        <taxon>Phyllostominae</taxon>
        <taxon>Phyllostomus</taxon>
    </lineage>
</organism>
<feature type="transmembrane region" description="Helical" evidence="10">
    <location>
        <begin position="478"/>
        <end position="500"/>
    </location>
</feature>
<evidence type="ECO:0000256" key="6">
    <source>
        <dbReference type="ARBA" id="ARBA00022989"/>
    </source>
</evidence>
<dbReference type="PANTHER" id="PTHR12035:SF99">
    <property type="entry name" value="SIALIC ACID BINDING IG LIKE LECTIN 6"/>
    <property type="match status" value="1"/>
</dbReference>
<evidence type="ECO:0000256" key="2">
    <source>
        <dbReference type="ARBA" id="ARBA00022692"/>
    </source>
</evidence>
<feature type="region of interest" description="Disordered" evidence="9">
    <location>
        <begin position="520"/>
        <end position="553"/>
    </location>
</feature>
<dbReference type="FunCoup" id="A0A7E6CP97">
    <property type="interactions" value="6"/>
</dbReference>
<name>A0A7E6CP97_9CHIR</name>
<comment type="similarity">
    <text evidence="8">Belongs to the immunoglobulin superfamily. SIGLEC (sialic acid binding Ig-like lectin) family.</text>
</comment>
<evidence type="ECO:0000313" key="14">
    <source>
        <dbReference type="RefSeq" id="XP_035868780.1"/>
    </source>
</evidence>
<evidence type="ECO:0000256" key="9">
    <source>
        <dbReference type="SAM" id="MobiDB-lite"/>
    </source>
</evidence>
<dbReference type="InterPro" id="IPR003598">
    <property type="entry name" value="Ig_sub2"/>
</dbReference>
<evidence type="ECO:0000256" key="11">
    <source>
        <dbReference type="SAM" id="SignalP"/>
    </source>
</evidence>
<proteinExistence type="inferred from homology"/>
<feature type="domain" description="Ig-like" evidence="12">
    <location>
        <begin position="233"/>
        <end position="329"/>
    </location>
</feature>
<dbReference type="Gene3D" id="2.60.40.10">
    <property type="entry name" value="Immunoglobulins"/>
    <property type="match status" value="4"/>
</dbReference>
<keyword evidence="4" id="KW-0677">Repeat</keyword>
<feature type="chain" id="PRO_5028863521" evidence="11">
    <location>
        <begin position="19"/>
        <end position="588"/>
    </location>
</feature>
<keyword evidence="7 10" id="KW-0472">Membrane</keyword>
<evidence type="ECO:0000256" key="10">
    <source>
        <dbReference type="SAM" id="Phobius"/>
    </source>
</evidence>
<keyword evidence="3" id="KW-0430">Lectin</keyword>
<dbReference type="GO" id="GO:0030246">
    <property type="term" value="F:carbohydrate binding"/>
    <property type="evidence" value="ECO:0007669"/>
    <property type="project" value="UniProtKB-KW"/>
</dbReference>
<evidence type="ECO:0000259" key="12">
    <source>
        <dbReference type="PROSITE" id="PS50835"/>
    </source>
</evidence>
<dbReference type="InterPro" id="IPR003006">
    <property type="entry name" value="Ig/MHC_CS"/>
</dbReference>
<dbReference type="PROSITE" id="PS00290">
    <property type="entry name" value="IG_MHC"/>
    <property type="match status" value="1"/>
</dbReference>
<dbReference type="InterPro" id="IPR007110">
    <property type="entry name" value="Ig-like_dom"/>
</dbReference>
<dbReference type="AlphaFoldDB" id="A0A7E6CP97"/>
<evidence type="ECO:0000256" key="7">
    <source>
        <dbReference type="ARBA" id="ARBA00023136"/>
    </source>
</evidence>
<gene>
    <name evidence="14" type="primary">LOC114510620</name>
</gene>
<evidence type="ECO:0000256" key="4">
    <source>
        <dbReference type="ARBA" id="ARBA00022737"/>
    </source>
</evidence>
<dbReference type="PANTHER" id="PTHR12035">
    <property type="entry name" value="SIALIC ACID BINDING IMMUNOGLOBULIN-LIKE LECTIN"/>
    <property type="match status" value="1"/>
</dbReference>
<evidence type="ECO:0000313" key="13">
    <source>
        <dbReference type="Proteomes" id="UP000504628"/>
    </source>
</evidence>
<dbReference type="RefSeq" id="XP_035868780.1">
    <property type="nucleotide sequence ID" value="XM_036012887.1"/>
</dbReference>
<keyword evidence="6 10" id="KW-1133">Transmembrane helix</keyword>
<dbReference type="InterPro" id="IPR051036">
    <property type="entry name" value="SIGLEC"/>
</dbReference>
<keyword evidence="13" id="KW-1185">Reference proteome</keyword>
<sequence length="588" mass="64465">MLLRLLLLMLWGGPLAQGSSSWLKLQKLVTVQESLCVVVPCQFSHSWMISSTRYMFWFKKEVNKKHDLLVATNKPGQKVLERTQGRFFLPKDSLSNNCSLSIQNADRRDSGLYFLRIDNYFGHAHSYTDEMLFLKVTALTHTPDILTLGTLESGRPTNLTCSVPWACERGTHTLFSWTSAAHTSLGLRTHLSSMLTLTPRPQDHGTNLTCQVQFPAMGVTVERIVQLHVIYAPRNMAIHIIQGNSTALKILQTTSLPILEGTALRLLCVADSNPPAAMSWFRGPPALNATPISSTAILELPRVGAGEEGQFTCQAQHPLGSPNLSLSLSVVYPPQLLGPSCSWEDEDLNCSCSSRAQPVPSLRWRLGEGLLEENPSNASYTITSYSTGPWANSSLNLRVGLSCDLRLNCEAENVHGTQSASVLLLLLPPLPPVGGTQSRSLESKALNQSQPWAPGVLALPPMQMEHEGKPEPRDCGSVGVVGGAGITALALLSLCLCLIFRVKTCRERAVQQLQRTDNDVNPVVSSGARGHQHPFLTDSPSAHPAPDGVRPTAKEEQGLHYAFLRFHDLKLQEQEDANTVYSEIRTHK</sequence>
<evidence type="ECO:0000256" key="5">
    <source>
        <dbReference type="ARBA" id="ARBA00022889"/>
    </source>
</evidence>
<evidence type="ECO:0000256" key="3">
    <source>
        <dbReference type="ARBA" id="ARBA00022734"/>
    </source>
</evidence>
<keyword evidence="5" id="KW-0130">Cell adhesion</keyword>
<dbReference type="InterPro" id="IPR003599">
    <property type="entry name" value="Ig_sub"/>
</dbReference>
<dbReference type="InParanoid" id="A0A7E6CP97"/>
<dbReference type="Proteomes" id="UP000504628">
    <property type="component" value="Chromosome 12"/>
</dbReference>
<comment type="subcellular location">
    <subcellularLocation>
        <location evidence="1">Membrane</location>
        <topology evidence="1">Single-pass type I membrane protein</topology>
    </subcellularLocation>
</comment>
<reference evidence="14" key="1">
    <citation type="submission" date="2025-08" db="UniProtKB">
        <authorList>
            <consortium name="RefSeq"/>
        </authorList>
    </citation>
    <scope>IDENTIFICATION</scope>
    <source>
        <tissue evidence="14">Muscle</tissue>
    </source>
</reference>
<dbReference type="SUPFAM" id="SSF48726">
    <property type="entry name" value="Immunoglobulin"/>
    <property type="match status" value="4"/>
</dbReference>
<dbReference type="KEGG" id="pdic:114510620"/>
<feature type="domain" description="Ig-like" evidence="12">
    <location>
        <begin position="143"/>
        <end position="226"/>
    </location>
</feature>
<dbReference type="GeneID" id="114510620"/>
<dbReference type="SMART" id="SM00408">
    <property type="entry name" value="IGc2"/>
    <property type="match status" value="1"/>
</dbReference>
<dbReference type="GO" id="GO:0005886">
    <property type="term" value="C:plasma membrane"/>
    <property type="evidence" value="ECO:0007669"/>
    <property type="project" value="TreeGrafter"/>
</dbReference>
<dbReference type="GO" id="GO:0007155">
    <property type="term" value="P:cell adhesion"/>
    <property type="evidence" value="ECO:0007669"/>
    <property type="project" value="UniProtKB-KW"/>
</dbReference>
<protein>
    <submittedName>
        <fullName evidence="14">Sialic acid-binding Ig-like lectin 6</fullName>
    </submittedName>
</protein>
<evidence type="ECO:0000256" key="8">
    <source>
        <dbReference type="ARBA" id="ARBA00038361"/>
    </source>
</evidence>
<keyword evidence="2 10" id="KW-0812">Transmembrane</keyword>
<feature type="signal peptide" evidence="11">
    <location>
        <begin position="1"/>
        <end position="18"/>
    </location>
</feature>
<dbReference type="InterPro" id="IPR036179">
    <property type="entry name" value="Ig-like_dom_sf"/>
</dbReference>
<dbReference type="InterPro" id="IPR013783">
    <property type="entry name" value="Ig-like_fold"/>
</dbReference>
<dbReference type="Pfam" id="PF07686">
    <property type="entry name" value="V-set"/>
    <property type="match status" value="1"/>
</dbReference>
<accession>A0A7E6CP97</accession>
<dbReference type="InterPro" id="IPR013106">
    <property type="entry name" value="Ig_V-set"/>
</dbReference>
<dbReference type="OrthoDB" id="10012075at2759"/>
<keyword evidence="11" id="KW-0732">Signal</keyword>